<gene>
    <name evidence="2" type="ordered locus">Acid_1825</name>
</gene>
<keyword evidence="1" id="KW-0472">Membrane</keyword>
<dbReference type="OrthoDB" id="67403at2"/>
<dbReference type="EMBL" id="CP000473">
    <property type="protein sequence ID" value="ABJ82815.1"/>
    <property type="molecule type" value="Genomic_DNA"/>
</dbReference>
<dbReference type="HOGENOM" id="CLU_135060_0_0_0"/>
<keyword evidence="1" id="KW-1133">Transmembrane helix</keyword>
<dbReference type="KEGG" id="sus:Acid_1825"/>
<feature type="transmembrane region" description="Helical" evidence="1">
    <location>
        <begin position="12"/>
        <end position="32"/>
    </location>
</feature>
<dbReference type="eggNOG" id="COG3477">
    <property type="taxonomic scope" value="Bacteria"/>
</dbReference>
<dbReference type="InterPro" id="IPR009898">
    <property type="entry name" value="DUF1440"/>
</dbReference>
<organism evidence="2">
    <name type="scientific">Solibacter usitatus (strain Ellin6076)</name>
    <dbReference type="NCBI Taxonomy" id="234267"/>
    <lineage>
        <taxon>Bacteria</taxon>
        <taxon>Pseudomonadati</taxon>
        <taxon>Acidobacteriota</taxon>
        <taxon>Terriglobia</taxon>
        <taxon>Bryobacterales</taxon>
        <taxon>Solibacteraceae</taxon>
        <taxon>Candidatus Solibacter</taxon>
    </lineage>
</organism>
<dbReference type="STRING" id="234267.Acid_1825"/>
<accession>Q027J2</accession>
<protein>
    <recommendedName>
        <fullName evidence="3">DUF1440 domain-containing protein</fullName>
    </recommendedName>
</protein>
<keyword evidence="1" id="KW-0812">Transmembrane</keyword>
<dbReference type="InParanoid" id="Q027J2"/>
<dbReference type="AlphaFoldDB" id="Q027J2"/>
<dbReference type="Pfam" id="PF07274">
    <property type="entry name" value="DUF1440"/>
    <property type="match status" value="1"/>
</dbReference>
<name>Q027J2_SOLUE</name>
<sequence precursor="true">MIFQRKRRINPWVGMAAGLIGGLAGSIAIGKFNHAWAKATKSKLEEEGTDSTVKAASAVSEGVLNHQLTPDEKPTAAAAVHYGFGSTMGALYGAGAALKPEVGGAAGLPFGAGVYLAAHAAAVPALGWSRPITQNRFSDEIGELLGHVVYGLVTDLTRRGVIAAYRAI</sequence>
<evidence type="ECO:0008006" key="3">
    <source>
        <dbReference type="Google" id="ProtNLM"/>
    </source>
</evidence>
<evidence type="ECO:0000256" key="1">
    <source>
        <dbReference type="SAM" id="Phobius"/>
    </source>
</evidence>
<proteinExistence type="predicted"/>
<reference evidence="2" key="1">
    <citation type="submission" date="2006-10" db="EMBL/GenBank/DDBJ databases">
        <title>Complete sequence of Solibacter usitatus Ellin6076.</title>
        <authorList>
            <consortium name="US DOE Joint Genome Institute"/>
            <person name="Copeland A."/>
            <person name="Lucas S."/>
            <person name="Lapidus A."/>
            <person name="Barry K."/>
            <person name="Detter J.C."/>
            <person name="Glavina del Rio T."/>
            <person name="Hammon N."/>
            <person name="Israni S."/>
            <person name="Dalin E."/>
            <person name="Tice H."/>
            <person name="Pitluck S."/>
            <person name="Thompson L.S."/>
            <person name="Brettin T."/>
            <person name="Bruce D."/>
            <person name="Han C."/>
            <person name="Tapia R."/>
            <person name="Gilna P."/>
            <person name="Schmutz J."/>
            <person name="Larimer F."/>
            <person name="Land M."/>
            <person name="Hauser L."/>
            <person name="Kyrpides N."/>
            <person name="Mikhailova N."/>
            <person name="Janssen P.H."/>
            <person name="Kuske C.R."/>
            <person name="Richardson P."/>
        </authorList>
    </citation>
    <scope>NUCLEOTIDE SEQUENCE</scope>
    <source>
        <strain evidence="2">Ellin6076</strain>
    </source>
</reference>
<evidence type="ECO:0000313" key="2">
    <source>
        <dbReference type="EMBL" id="ABJ82815.1"/>
    </source>
</evidence>